<dbReference type="EMBL" id="RHHB01000014">
    <property type="protein sequence ID" value="RNB49841.1"/>
    <property type="molecule type" value="Genomic_DNA"/>
</dbReference>
<evidence type="ECO:0000256" key="1">
    <source>
        <dbReference type="SAM" id="MobiDB-lite"/>
    </source>
</evidence>
<evidence type="ECO:0000313" key="2">
    <source>
        <dbReference type="EMBL" id="RNB49841.1"/>
    </source>
</evidence>
<keyword evidence="3" id="KW-1185">Reference proteome</keyword>
<dbReference type="InterPro" id="IPR008557">
    <property type="entry name" value="PhoX"/>
</dbReference>
<dbReference type="Proteomes" id="UP000275048">
    <property type="component" value="Unassembled WGS sequence"/>
</dbReference>
<proteinExistence type="predicted"/>
<feature type="region of interest" description="Disordered" evidence="1">
    <location>
        <begin position="1"/>
        <end position="20"/>
    </location>
</feature>
<dbReference type="Pfam" id="PF05787">
    <property type="entry name" value="PhoX"/>
    <property type="match status" value="1"/>
</dbReference>
<dbReference type="PANTHER" id="PTHR35399:SF2">
    <property type="entry name" value="DUF839 DOMAIN-CONTAINING PROTEIN"/>
    <property type="match status" value="1"/>
</dbReference>
<dbReference type="PANTHER" id="PTHR35399">
    <property type="entry name" value="SLR8030 PROTEIN"/>
    <property type="match status" value="1"/>
</dbReference>
<sequence length="404" mass="43176">MGREDPTAATTAPPRAVSAPGFEPLAASAYEQESQDWDVPYLLPDGYIQTLVSDETTLDVYPGAPDLHDMNALNESGVDAGRYLYNTYEVATHSVLGATDLRTGASKVIADGADWGFDWRHLDGIRWTPWGTLLFDEETPGGHVYEAVLADGDPSTIVDVRERPQVGALRHEGIDVGADGAVYVVDERDGGSIFRFVPDVPGDLSAGTLSALRLTALDDAAQAWDPDAIDRKVGAFEWVALDRAAVASDADAAANSVAATEFGRPEDVEIIGETLYVANTSEDRVIAIDLAERTVSGFVEAGVNVPVEEEGVVTGLRFPDNLAEGPDGALWIVEDNAFSDIYRAAPDRDGDGRADRVDLFGSLVDQGAESTGITFGTDPMVVYVSVQHPDKPLADGIWAITPRR</sequence>
<dbReference type="AlphaFoldDB" id="A0A3M8AFC7"/>
<accession>A0A3M8AFC7</accession>
<name>A0A3M8AFC7_9MICO</name>
<dbReference type="OrthoDB" id="9801383at2"/>
<organism evidence="2 3">
    <name type="scientific">Agromyces tardus</name>
    <dbReference type="NCBI Taxonomy" id="2583849"/>
    <lineage>
        <taxon>Bacteria</taxon>
        <taxon>Bacillati</taxon>
        <taxon>Actinomycetota</taxon>
        <taxon>Actinomycetes</taxon>
        <taxon>Micrococcales</taxon>
        <taxon>Microbacteriaceae</taxon>
        <taxon>Agromyces</taxon>
    </lineage>
</organism>
<dbReference type="InterPro" id="IPR011042">
    <property type="entry name" value="6-blade_b-propeller_TolB-like"/>
</dbReference>
<gene>
    <name evidence="2" type="ORF">EDM22_09260</name>
</gene>
<evidence type="ECO:0000313" key="3">
    <source>
        <dbReference type="Proteomes" id="UP000275048"/>
    </source>
</evidence>
<dbReference type="Gene3D" id="2.120.10.30">
    <property type="entry name" value="TolB, C-terminal domain"/>
    <property type="match status" value="1"/>
</dbReference>
<comment type="caution">
    <text evidence="2">The sequence shown here is derived from an EMBL/GenBank/DDBJ whole genome shotgun (WGS) entry which is preliminary data.</text>
</comment>
<reference evidence="2 3" key="1">
    <citation type="submission" date="2018-10" db="EMBL/GenBank/DDBJ databases">
        <title>Isolation, diversity and antibacterial activity of antinobacteria from the wheat rhizosphere soil.</title>
        <authorList>
            <person name="Sun T."/>
        </authorList>
    </citation>
    <scope>NUCLEOTIDE SEQUENCE [LARGE SCALE GENOMIC DNA]</scope>
    <source>
        <strain evidence="2 3">SJ-23</strain>
    </source>
</reference>
<protein>
    <submittedName>
        <fullName evidence="2">DUF839 domain-containing protein</fullName>
    </submittedName>
</protein>
<dbReference type="SUPFAM" id="SSF63829">
    <property type="entry name" value="Calcium-dependent phosphotriesterase"/>
    <property type="match status" value="1"/>
</dbReference>